<accession>A0AAN7CZL1</accession>
<dbReference type="GO" id="GO:0004674">
    <property type="term" value="F:protein serine/threonine kinase activity"/>
    <property type="evidence" value="ECO:0007669"/>
    <property type="project" value="UniProtKB-KW"/>
</dbReference>
<evidence type="ECO:0000313" key="7">
    <source>
        <dbReference type="EMBL" id="KAK4250002.1"/>
    </source>
</evidence>
<dbReference type="FunFam" id="3.30.200.20:FF:000153">
    <property type="entry name" value="Calcium/calmodulin-dependent protein kinase type I"/>
    <property type="match status" value="1"/>
</dbReference>
<keyword evidence="7" id="KW-0418">Kinase</keyword>
<feature type="region of interest" description="Disordered" evidence="5">
    <location>
        <begin position="336"/>
        <end position="476"/>
    </location>
</feature>
<dbReference type="InterPro" id="IPR000719">
    <property type="entry name" value="Prot_kinase_dom"/>
</dbReference>
<evidence type="ECO:0000256" key="4">
    <source>
        <dbReference type="RuleBase" id="RU000304"/>
    </source>
</evidence>
<reference evidence="7" key="1">
    <citation type="journal article" date="2023" name="Mol. Phylogenet. Evol.">
        <title>Genome-scale phylogeny and comparative genomics of the fungal order Sordariales.</title>
        <authorList>
            <person name="Hensen N."/>
            <person name="Bonometti L."/>
            <person name="Westerberg I."/>
            <person name="Brannstrom I.O."/>
            <person name="Guillou S."/>
            <person name="Cros-Aarteil S."/>
            <person name="Calhoun S."/>
            <person name="Haridas S."/>
            <person name="Kuo A."/>
            <person name="Mondo S."/>
            <person name="Pangilinan J."/>
            <person name="Riley R."/>
            <person name="LaButti K."/>
            <person name="Andreopoulos B."/>
            <person name="Lipzen A."/>
            <person name="Chen C."/>
            <person name="Yan M."/>
            <person name="Daum C."/>
            <person name="Ng V."/>
            <person name="Clum A."/>
            <person name="Steindorff A."/>
            <person name="Ohm R.A."/>
            <person name="Martin F."/>
            <person name="Silar P."/>
            <person name="Natvig D.O."/>
            <person name="Lalanne C."/>
            <person name="Gautier V."/>
            <person name="Ament-Velasquez S.L."/>
            <person name="Kruys A."/>
            <person name="Hutchinson M.I."/>
            <person name="Powell A.J."/>
            <person name="Barry K."/>
            <person name="Miller A.N."/>
            <person name="Grigoriev I.V."/>
            <person name="Debuchy R."/>
            <person name="Gladieux P."/>
            <person name="Hiltunen Thoren M."/>
            <person name="Johannesson H."/>
        </authorList>
    </citation>
    <scope>NUCLEOTIDE SEQUENCE</scope>
    <source>
        <strain evidence="7">CBS 359.72</strain>
    </source>
</reference>
<evidence type="ECO:0000256" key="1">
    <source>
        <dbReference type="ARBA" id="ARBA00022741"/>
    </source>
</evidence>
<dbReference type="EMBL" id="MU857617">
    <property type="protein sequence ID" value="KAK4250002.1"/>
    <property type="molecule type" value="Genomic_DNA"/>
</dbReference>
<dbReference type="FunFam" id="1.10.510.10:FF:000257">
    <property type="entry name" value="Calcium/calmodulin-dependent protein kinase type I"/>
    <property type="match status" value="1"/>
</dbReference>
<dbReference type="Gene3D" id="3.30.200.20">
    <property type="entry name" value="Phosphorylase Kinase, domain 1"/>
    <property type="match status" value="1"/>
</dbReference>
<dbReference type="InterPro" id="IPR017441">
    <property type="entry name" value="Protein_kinase_ATP_BS"/>
</dbReference>
<organism evidence="7 8">
    <name type="scientific">Corynascus novoguineensis</name>
    <dbReference type="NCBI Taxonomy" id="1126955"/>
    <lineage>
        <taxon>Eukaryota</taxon>
        <taxon>Fungi</taxon>
        <taxon>Dikarya</taxon>
        <taxon>Ascomycota</taxon>
        <taxon>Pezizomycotina</taxon>
        <taxon>Sordariomycetes</taxon>
        <taxon>Sordariomycetidae</taxon>
        <taxon>Sordariales</taxon>
        <taxon>Chaetomiaceae</taxon>
        <taxon>Corynascus</taxon>
    </lineage>
</organism>
<dbReference type="AlphaFoldDB" id="A0AAN7CZL1"/>
<proteinExistence type="inferred from homology"/>
<dbReference type="PROSITE" id="PS00107">
    <property type="entry name" value="PROTEIN_KINASE_ATP"/>
    <property type="match status" value="1"/>
</dbReference>
<dbReference type="InterPro" id="IPR011009">
    <property type="entry name" value="Kinase-like_dom_sf"/>
</dbReference>
<keyword evidence="1 3" id="KW-0547">Nucleotide-binding</keyword>
<feature type="compositionally biased region" description="Basic and acidic residues" evidence="5">
    <location>
        <begin position="362"/>
        <end position="373"/>
    </location>
</feature>
<gene>
    <name evidence="7" type="ORF">C7999DRAFT_38923</name>
</gene>
<evidence type="ECO:0000259" key="6">
    <source>
        <dbReference type="PROSITE" id="PS50011"/>
    </source>
</evidence>
<dbReference type="PANTHER" id="PTHR24347">
    <property type="entry name" value="SERINE/THREONINE-PROTEIN KINASE"/>
    <property type="match status" value="1"/>
</dbReference>
<dbReference type="PROSITE" id="PS00108">
    <property type="entry name" value="PROTEIN_KINASE_ST"/>
    <property type="match status" value="1"/>
</dbReference>
<sequence>MNSVAAQASGERQQPQIQPCRYKVGKVLGAGSYSVVKECLHIDTGRYYAAKVINKRLMAGREHMVRNEIAVLKKVSMGHQNILTLVDYFETMNNLYLVTDLALGGELFDRICRKGSYYESDAADLIRAVLSAVAYLHDHGIVHRDLKPENLLFRTPEDNADLLIADFGLSRIMDEEKFHVLTTTCGTPGYMAPEIFKKIGHGKPVDIWALGVITYFLLCGYTPFDRDSDFEEMQAILNADYSFTPLEYWRGVSDSAKDFIRRCLTIDPAKRMTAHEALQHPFVAGWARAAAGGEGADKGTNLLPTVKKNFNARRTLHAAIDTVRAINKLREGQAGGFMNGVRSREPARAPPVNSGNNNNRNQDNDSQPRKDNNGIEGGQAQGIQSKDSGYDTQTTAAAGTGDGDVRMEDAPVASQSQQHQHQQQHLNSQQEQQAMQGQGGHLPPAYAVPASLRPGSEANKVVETSKGLWSGGGSRR</sequence>
<protein>
    <submittedName>
        <fullName evidence="7">Kinase-like domain-containing protein</fullName>
    </submittedName>
</protein>
<evidence type="ECO:0000256" key="3">
    <source>
        <dbReference type="PROSITE-ProRule" id="PRU10141"/>
    </source>
</evidence>
<dbReference type="PROSITE" id="PS50011">
    <property type="entry name" value="PROTEIN_KINASE_DOM"/>
    <property type="match status" value="1"/>
</dbReference>
<keyword evidence="8" id="KW-1185">Reference proteome</keyword>
<comment type="similarity">
    <text evidence="4">Belongs to the protein kinase superfamily.</text>
</comment>
<keyword evidence="2 3" id="KW-0067">ATP-binding</keyword>
<feature type="binding site" evidence="3">
    <location>
        <position position="51"/>
    </location>
    <ligand>
        <name>ATP</name>
        <dbReference type="ChEBI" id="CHEBI:30616"/>
    </ligand>
</feature>
<comment type="caution">
    <text evidence="7">The sequence shown here is derived from an EMBL/GenBank/DDBJ whole genome shotgun (WGS) entry which is preliminary data.</text>
</comment>
<keyword evidence="4" id="KW-0723">Serine/threonine-protein kinase</keyword>
<dbReference type="Gene3D" id="1.10.510.10">
    <property type="entry name" value="Transferase(Phosphotransferase) domain 1"/>
    <property type="match status" value="1"/>
</dbReference>
<reference evidence="7" key="2">
    <citation type="submission" date="2023-05" db="EMBL/GenBank/DDBJ databases">
        <authorList>
            <consortium name="Lawrence Berkeley National Laboratory"/>
            <person name="Steindorff A."/>
            <person name="Hensen N."/>
            <person name="Bonometti L."/>
            <person name="Westerberg I."/>
            <person name="Brannstrom I.O."/>
            <person name="Guillou S."/>
            <person name="Cros-Aarteil S."/>
            <person name="Calhoun S."/>
            <person name="Haridas S."/>
            <person name="Kuo A."/>
            <person name="Mondo S."/>
            <person name="Pangilinan J."/>
            <person name="Riley R."/>
            <person name="Labutti K."/>
            <person name="Andreopoulos B."/>
            <person name="Lipzen A."/>
            <person name="Chen C."/>
            <person name="Yanf M."/>
            <person name="Daum C."/>
            <person name="Ng V."/>
            <person name="Clum A."/>
            <person name="Ohm R."/>
            <person name="Martin F."/>
            <person name="Silar P."/>
            <person name="Natvig D."/>
            <person name="Lalanne C."/>
            <person name="Gautier V."/>
            <person name="Ament-Velasquez S.L."/>
            <person name="Kruys A."/>
            <person name="Hutchinson M.I."/>
            <person name="Powell A.J."/>
            <person name="Barry K."/>
            <person name="Miller A.N."/>
            <person name="Grigoriev I.V."/>
            <person name="Debuchy R."/>
            <person name="Gladieux P."/>
            <person name="Thoren M.H."/>
            <person name="Johannesson H."/>
        </authorList>
    </citation>
    <scope>NUCLEOTIDE SEQUENCE</scope>
    <source>
        <strain evidence="7">CBS 359.72</strain>
    </source>
</reference>
<dbReference type="Pfam" id="PF00069">
    <property type="entry name" value="Pkinase"/>
    <property type="match status" value="1"/>
</dbReference>
<dbReference type="CDD" id="cd05117">
    <property type="entry name" value="STKc_CAMK"/>
    <property type="match status" value="1"/>
</dbReference>
<name>A0AAN7CZL1_9PEZI</name>
<dbReference type="Proteomes" id="UP001303647">
    <property type="component" value="Unassembled WGS sequence"/>
</dbReference>
<evidence type="ECO:0000256" key="2">
    <source>
        <dbReference type="ARBA" id="ARBA00022840"/>
    </source>
</evidence>
<dbReference type="GO" id="GO:0005524">
    <property type="term" value="F:ATP binding"/>
    <property type="evidence" value="ECO:0007669"/>
    <property type="project" value="UniProtKB-UniRule"/>
</dbReference>
<evidence type="ECO:0000256" key="5">
    <source>
        <dbReference type="SAM" id="MobiDB-lite"/>
    </source>
</evidence>
<dbReference type="InterPro" id="IPR008271">
    <property type="entry name" value="Ser/Thr_kinase_AS"/>
</dbReference>
<dbReference type="SUPFAM" id="SSF56112">
    <property type="entry name" value="Protein kinase-like (PK-like)"/>
    <property type="match status" value="1"/>
</dbReference>
<dbReference type="SMART" id="SM00220">
    <property type="entry name" value="S_TKc"/>
    <property type="match status" value="1"/>
</dbReference>
<evidence type="ECO:0000313" key="8">
    <source>
        <dbReference type="Proteomes" id="UP001303647"/>
    </source>
</evidence>
<keyword evidence="7" id="KW-0808">Transferase</keyword>
<feature type="domain" description="Protein kinase" evidence="6">
    <location>
        <begin position="22"/>
        <end position="283"/>
    </location>
</feature>
<feature type="compositionally biased region" description="Low complexity" evidence="5">
    <location>
        <begin position="414"/>
        <end position="436"/>
    </location>
</feature>